<evidence type="ECO:0000313" key="2">
    <source>
        <dbReference type="EMBL" id="ELU40336.1"/>
    </source>
</evidence>
<reference evidence="2 3" key="1">
    <citation type="journal article" date="2013" name="Nat. Commun.">
        <title>The evolution and pathogenic mechanisms of the rice sheath blight pathogen.</title>
        <authorList>
            <person name="Zheng A."/>
            <person name="Lin R."/>
            <person name="Xu L."/>
            <person name="Qin P."/>
            <person name="Tang C."/>
            <person name="Ai P."/>
            <person name="Zhang D."/>
            <person name="Liu Y."/>
            <person name="Sun Z."/>
            <person name="Feng H."/>
            <person name="Wang Y."/>
            <person name="Chen Y."/>
            <person name="Liang X."/>
            <person name="Fu R."/>
            <person name="Li Q."/>
            <person name="Zhang J."/>
            <person name="Yu X."/>
            <person name="Xie Z."/>
            <person name="Ding L."/>
            <person name="Guan P."/>
            <person name="Tang J."/>
            <person name="Liang Y."/>
            <person name="Wang S."/>
            <person name="Deng Q."/>
            <person name="Li S."/>
            <person name="Zhu J."/>
            <person name="Wang L."/>
            <person name="Liu H."/>
            <person name="Li P."/>
        </authorList>
    </citation>
    <scope>NUCLEOTIDE SEQUENCE [LARGE SCALE GENOMIC DNA]</scope>
    <source>
        <strain evidence="3">AG-1 IA</strain>
    </source>
</reference>
<feature type="region of interest" description="Disordered" evidence="1">
    <location>
        <begin position="303"/>
        <end position="336"/>
    </location>
</feature>
<dbReference type="AlphaFoldDB" id="L8WQE0"/>
<protein>
    <submittedName>
        <fullName evidence="2">Uncharacterized protein</fullName>
    </submittedName>
</protein>
<gene>
    <name evidence="2" type="ORF">AG1IA_05630</name>
</gene>
<proteinExistence type="predicted"/>
<name>L8WQE0_THACA</name>
<sequence length="336" mass="38278">MQWPTLTALIHAFLSDFDSALHSLRTSIFLHFPTPKSRVWLWIEFTKLNKASKLKLQNRLFMIRRKESWVGYDWGSQDTLYTLKKRKFSSAHLPVECDRRTKTYQLFCTPWWDYGQVTKNGCPAEVRSGRNVDEIDRQAWGNDSNTKRRTNGGCYVIDLPWPDSDHGALGLLIWINRTVMACRFSCFRCTFILHKFTSNYISGAGRVLPKQTPFWVLVAIDIKFFLSGSNTALTFHTRGYRETVNVVFSLVVLEFLHGSSHIKEAYPLYGAPKISGALRGSLLSGALRSVWYDAWKCSYSAPKCSPSNPDPLDTNEEVPKTGAFQSAPEFLGPPQS</sequence>
<dbReference type="HOGENOM" id="CLU_826862_0_0_1"/>
<dbReference type="EMBL" id="AFRT01001450">
    <property type="protein sequence ID" value="ELU40336.1"/>
    <property type="molecule type" value="Genomic_DNA"/>
</dbReference>
<evidence type="ECO:0000256" key="1">
    <source>
        <dbReference type="SAM" id="MobiDB-lite"/>
    </source>
</evidence>
<accession>L8WQE0</accession>
<organism evidence="2 3">
    <name type="scientific">Thanatephorus cucumeris (strain AG1-IA)</name>
    <name type="common">Rice sheath blight fungus</name>
    <name type="synonym">Rhizoctonia solani</name>
    <dbReference type="NCBI Taxonomy" id="983506"/>
    <lineage>
        <taxon>Eukaryota</taxon>
        <taxon>Fungi</taxon>
        <taxon>Dikarya</taxon>
        <taxon>Basidiomycota</taxon>
        <taxon>Agaricomycotina</taxon>
        <taxon>Agaricomycetes</taxon>
        <taxon>Cantharellales</taxon>
        <taxon>Ceratobasidiaceae</taxon>
        <taxon>Rhizoctonia</taxon>
        <taxon>Rhizoctonia solani AG-1</taxon>
    </lineage>
</organism>
<keyword evidence="3" id="KW-1185">Reference proteome</keyword>
<dbReference type="Proteomes" id="UP000011668">
    <property type="component" value="Unassembled WGS sequence"/>
</dbReference>
<evidence type="ECO:0000313" key="3">
    <source>
        <dbReference type="Proteomes" id="UP000011668"/>
    </source>
</evidence>
<comment type="caution">
    <text evidence="2">The sequence shown here is derived from an EMBL/GenBank/DDBJ whole genome shotgun (WGS) entry which is preliminary data.</text>
</comment>